<evidence type="ECO:0000313" key="6">
    <source>
        <dbReference type="EMBL" id="KAF5218524.1"/>
    </source>
</evidence>
<dbReference type="InterPro" id="IPR046835">
    <property type="entry name" value="RHS_N"/>
</dbReference>
<evidence type="ECO:0008006" key="8">
    <source>
        <dbReference type="Google" id="ProtNLM"/>
    </source>
</evidence>
<dbReference type="Pfam" id="PF24466">
    <property type="entry name" value="DUF7578"/>
    <property type="match status" value="2"/>
</dbReference>
<sequence length="717" mass="81707">MLRCCGRLHVALLRGRWASAFSPTGVAVRLHGAPTVPPCERHAQRRWDCGTKQPRLSFGASGTCWLQLGGASGMLHRTGVVMAPRRGSGDGSDAATRRGVEETRQPQWTFSSSVKDILLKGKERITNMRLNDFLRNYFDGRGVEEFNENVYMKDFLSSPNEFIQDEVLLSTIKASPPYQELKIEREEFYMLLEALHNLNREFIVTLRQWRDFKRKDTVIPLARAQINTAYSQALREERRKEEERERRERQELGIDVSTGINYAVFEGRVCVDEMKLNDFLTMELDGRGVVATNRSVLLKEFFKDPKKYICDAGVLNEIQASDHYARMGRAVRDEMDMEEDVHKLYKNGVDNLLKCLVAAEVKASVHEINKRFLDAAAEEARNPTTSSSPIYLEGCYESVYNARWHHVVEVVGGEGTGMEVEEGEPPQSWTYKAVGDTLERDDGVQQSGAPRLRLMVLTSDRGWPYSWEWEEHKSTRDFYVNCEVERAWRIVFEDLSEWFSTDDEADFEPKKRVLIGTPGIGKSMGAGSYLLYQLLHCDIKKLQVVIHSFGGNTTYVFDKTIQTVTRYVGGGPSKEFLCDFWHLKMKGYIIYDVTRQGKPPAEYFLPGPGWGMIVVSSPSVGNYDEWEKQKGAARIIMNCPSEMDVEAMCPWMKRDETAEKQAGYWKMVKERMDNVGPIPRHIFDEKIYIVRLGAVNGIKSGMGSSLGMVKSTLHMGE</sequence>
<reference evidence="6 7" key="1">
    <citation type="journal article" date="2019" name="Genome Biol. Evol.">
        <title>Nanopore Sequencing Significantly Improves Genome Assembly of the Protozoan Parasite Trypanosoma cruzi.</title>
        <authorList>
            <person name="Diaz-Viraque F."/>
            <person name="Pita S."/>
            <person name="Greif G."/>
            <person name="de Souza R.C.M."/>
            <person name="Iraola G."/>
            <person name="Robello C."/>
        </authorList>
    </citation>
    <scope>NUCLEOTIDE SEQUENCE [LARGE SCALE GENOMIC DNA]</scope>
    <source>
        <strain evidence="6 7">Berenice</strain>
    </source>
</reference>
<name>A0A7J6XVH2_TRYCR</name>
<feature type="domain" description="Retrotransposon hot spot protein,C-terminal" evidence="3">
    <location>
        <begin position="513"/>
        <end position="700"/>
    </location>
</feature>
<evidence type="ECO:0000256" key="1">
    <source>
        <dbReference type="SAM" id="MobiDB-lite"/>
    </source>
</evidence>
<dbReference type="Pfam" id="PF20445">
    <property type="entry name" value="RHS_N"/>
    <property type="match status" value="1"/>
</dbReference>
<dbReference type="NCBIfam" id="TIGR01631">
    <property type="entry name" value="Trypano_RHS"/>
    <property type="match status" value="2"/>
</dbReference>
<organism evidence="6 7">
    <name type="scientific">Trypanosoma cruzi</name>
    <dbReference type="NCBI Taxonomy" id="5693"/>
    <lineage>
        <taxon>Eukaryota</taxon>
        <taxon>Discoba</taxon>
        <taxon>Euglenozoa</taxon>
        <taxon>Kinetoplastea</taxon>
        <taxon>Metakinetoplastina</taxon>
        <taxon>Trypanosomatida</taxon>
        <taxon>Trypanosomatidae</taxon>
        <taxon>Trypanosoma</taxon>
        <taxon>Schizotrypanum</taxon>
    </lineage>
</organism>
<dbReference type="InterPro" id="IPR056000">
    <property type="entry name" value="DUF7578"/>
</dbReference>
<feature type="domain" description="DUF7578" evidence="5">
    <location>
        <begin position="271"/>
        <end position="334"/>
    </location>
</feature>
<feature type="chain" id="PRO_5029441482" description="Retrotransposon hot spot (RHS) protein" evidence="2">
    <location>
        <begin position="21"/>
        <end position="717"/>
    </location>
</feature>
<dbReference type="InterPro" id="IPR006518">
    <property type="entry name" value="Trypano_RHS"/>
</dbReference>
<feature type="compositionally biased region" description="Basic and acidic residues" evidence="1">
    <location>
        <begin position="95"/>
        <end position="104"/>
    </location>
</feature>
<dbReference type="VEuPathDB" id="TriTrypDB:ECC02_008572"/>
<dbReference type="PANTHER" id="PTHR33129:SF3">
    <property type="entry name" value="HOT SPOT (RHS) PROTEIN, PUTATIVE-RELATED"/>
    <property type="match status" value="1"/>
</dbReference>
<dbReference type="InterPro" id="IPR052980">
    <property type="entry name" value="Crinkler_effector"/>
</dbReference>
<dbReference type="PANTHER" id="PTHR33129">
    <property type="entry name" value="PROTEIN KINASE DOMAIN-CONTAINING PROTEIN-RELATED"/>
    <property type="match status" value="1"/>
</dbReference>
<dbReference type="Proteomes" id="UP000583944">
    <property type="component" value="Unassembled WGS sequence"/>
</dbReference>
<feature type="domain" description="Retrotransposon hot spot protein N-terminal" evidence="4">
    <location>
        <begin position="396"/>
        <end position="509"/>
    </location>
</feature>
<accession>A0A7J6XVH2</accession>
<protein>
    <recommendedName>
        <fullName evidence="8">Retrotransposon hot spot (RHS) protein</fullName>
    </recommendedName>
</protein>
<feature type="domain" description="DUF7578" evidence="5">
    <location>
        <begin position="124"/>
        <end position="187"/>
    </location>
</feature>
<proteinExistence type="predicted"/>
<evidence type="ECO:0000256" key="2">
    <source>
        <dbReference type="SAM" id="SignalP"/>
    </source>
</evidence>
<keyword evidence="2" id="KW-0732">Signal</keyword>
<feature type="region of interest" description="Disordered" evidence="1">
    <location>
        <begin position="82"/>
        <end position="105"/>
    </location>
</feature>
<evidence type="ECO:0000259" key="4">
    <source>
        <dbReference type="Pfam" id="PF20445"/>
    </source>
</evidence>
<dbReference type="InterPro" id="IPR046836">
    <property type="entry name" value="RHS_C"/>
</dbReference>
<dbReference type="Pfam" id="PF07999">
    <property type="entry name" value="RHSP"/>
    <property type="match status" value="1"/>
</dbReference>
<evidence type="ECO:0000259" key="3">
    <source>
        <dbReference type="Pfam" id="PF07999"/>
    </source>
</evidence>
<gene>
    <name evidence="6" type="ORF">ECC02_008572</name>
</gene>
<dbReference type="AlphaFoldDB" id="A0A7J6XVH2"/>
<comment type="caution">
    <text evidence="6">The sequence shown here is derived from an EMBL/GenBank/DDBJ whole genome shotgun (WGS) entry which is preliminary data.</text>
</comment>
<dbReference type="EMBL" id="JABDHM010000094">
    <property type="protein sequence ID" value="KAF5218524.1"/>
    <property type="molecule type" value="Genomic_DNA"/>
</dbReference>
<evidence type="ECO:0000259" key="5">
    <source>
        <dbReference type="Pfam" id="PF24466"/>
    </source>
</evidence>
<feature type="signal peptide" evidence="2">
    <location>
        <begin position="1"/>
        <end position="20"/>
    </location>
</feature>
<evidence type="ECO:0000313" key="7">
    <source>
        <dbReference type="Proteomes" id="UP000583944"/>
    </source>
</evidence>